<dbReference type="AlphaFoldDB" id="A0A7C2B6H7"/>
<keyword evidence="11 14" id="KW-0408">Iron</keyword>
<dbReference type="InterPro" id="IPR007197">
    <property type="entry name" value="rSAM"/>
</dbReference>
<dbReference type="CDD" id="cd01335">
    <property type="entry name" value="Radical_SAM"/>
    <property type="match status" value="1"/>
</dbReference>
<evidence type="ECO:0000256" key="7">
    <source>
        <dbReference type="ARBA" id="ARBA00022679"/>
    </source>
</evidence>
<comment type="caution">
    <text evidence="17">The sequence shown here is derived from an EMBL/GenBank/DDBJ whole genome shotgun (WGS) entry which is preliminary data.</text>
</comment>
<evidence type="ECO:0000256" key="5">
    <source>
        <dbReference type="ARBA" id="ARBA00022552"/>
    </source>
</evidence>
<dbReference type="PANTHER" id="PTHR30544">
    <property type="entry name" value="23S RRNA METHYLTRANSFERASE"/>
    <property type="match status" value="1"/>
</dbReference>
<feature type="compositionally biased region" description="Basic and acidic residues" evidence="15">
    <location>
        <begin position="1"/>
        <end position="16"/>
    </location>
</feature>
<dbReference type="GO" id="GO:0002935">
    <property type="term" value="F:tRNA (adenine(37)-C2)-methyltransferase activity"/>
    <property type="evidence" value="ECO:0007669"/>
    <property type="project" value="UniProtKB-UniRule"/>
</dbReference>
<proteinExistence type="inferred from homology"/>
<dbReference type="NCBIfam" id="TIGR00048">
    <property type="entry name" value="rRNA_mod_RlmN"/>
    <property type="match status" value="1"/>
</dbReference>
<keyword evidence="9 14" id="KW-0819">tRNA processing</keyword>
<evidence type="ECO:0000256" key="11">
    <source>
        <dbReference type="ARBA" id="ARBA00023004"/>
    </source>
</evidence>
<protein>
    <recommendedName>
        <fullName evidence="14">Probable dual-specificity RNA methyltransferase RlmN</fullName>
        <ecNumber evidence="14">2.1.1.192</ecNumber>
    </recommendedName>
    <alternativeName>
        <fullName evidence="14">23S rRNA (adenine(2503)-C(2))-methyltransferase</fullName>
    </alternativeName>
    <alternativeName>
        <fullName evidence="14">23S rRNA m2A2503 methyltransferase</fullName>
    </alternativeName>
    <alternativeName>
        <fullName evidence="14">Ribosomal RNA large subunit methyltransferase N</fullName>
    </alternativeName>
    <alternativeName>
        <fullName evidence="14">tRNA (adenine(37)-C(2))-methyltransferase</fullName>
    </alternativeName>
    <alternativeName>
        <fullName evidence="14">tRNA m2A37 methyltransferase</fullName>
    </alternativeName>
</protein>
<dbReference type="PANTHER" id="PTHR30544:SF5">
    <property type="entry name" value="RADICAL SAM CORE DOMAIN-CONTAINING PROTEIN"/>
    <property type="match status" value="1"/>
</dbReference>
<dbReference type="GO" id="GO:0070475">
    <property type="term" value="P:rRNA base methylation"/>
    <property type="evidence" value="ECO:0007669"/>
    <property type="project" value="UniProtKB-UniRule"/>
</dbReference>
<dbReference type="GO" id="GO:0030488">
    <property type="term" value="P:tRNA methylation"/>
    <property type="evidence" value="ECO:0007669"/>
    <property type="project" value="UniProtKB-UniRule"/>
</dbReference>
<feature type="domain" description="Radical SAM core" evidence="16">
    <location>
        <begin position="117"/>
        <end position="351"/>
    </location>
</feature>
<comment type="catalytic activity">
    <reaction evidence="14">
        <text>adenosine(2503) in 23S rRNA + 2 reduced [2Fe-2S]-[ferredoxin] + 2 S-adenosyl-L-methionine = 2-methyladenosine(2503) in 23S rRNA + 5'-deoxyadenosine + L-methionine + 2 oxidized [2Fe-2S]-[ferredoxin] + S-adenosyl-L-homocysteine</text>
        <dbReference type="Rhea" id="RHEA:42916"/>
        <dbReference type="Rhea" id="RHEA-COMP:10000"/>
        <dbReference type="Rhea" id="RHEA-COMP:10001"/>
        <dbReference type="Rhea" id="RHEA-COMP:10152"/>
        <dbReference type="Rhea" id="RHEA-COMP:10282"/>
        <dbReference type="ChEBI" id="CHEBI:17319"/>
        <dbReference type="ChEBI" id="CHEBI:33737"/>
        <dbReference type="ChEBI" id="CHEBI:33738"/>
        <dbReference type="ChEBI" id="CHEBI:57844"/>
        <dbReference type="ChEBI" id="CHEBI:57856"/>
        <dbReference type="ChEBI" id="CHEBI:59789"/>
        <dbReference type="ChEBI" id="CHEBI:74411"/>
        <dbReference type="ChEBI" id="CHEBI:74497"/>
        <dbReference type="EC" id="2.1.1.192"/>
    </reaction>
</comment>
<keyword evidence="5 14" id="KW-0698">rRNA processing</keyword>
<feature type="binding site" evidence="14">
    <location>
        <begin position="181"/>
        <end position="182"/>
    </location>
    <ligand>
        <name>S-adenosyl-L-methionine</name>
        <dbReference type="ChEBI" id="CHEBI:59789"/>
    </ligand>
</feature>
<feature type="binding site" evidence="14">
    <location>
        <position position="131"/>
    </location>
    <ligand>
        <name>[4Fe-4S] cluster</name>
        <dbReference type="ChEBI" id="CHEBI:49883"/>
        <note>4Fe-4S-S-AdoMet</note>
    </ligand>
</feature>
<dbReference type="InterPro" id="IPR006638">
    <property type="entry name" value="Elp3/MiaA/NifB-like_rSAM"/>
</dbReference>
<keyword evidence="10 14" id="KW-0479">Metal-binding</keyword>
<comment type="caution">
    <text evidence="14">Lacks conserved residue(s) required for the propagation of feature annotation.</text>
</comment>
<dbReference type="InterPro" id="IPR004383">
    <property type="entry name" value="rRNA_lsu_MTrfase_RlmN/Cfr"/>
</dbReference>
<dbReference type="GO" id="GO:0051539">
    <property type="term" value="F:4 iron, 4 sulfur cluster binding"/>
    <property type="evidence" value="ECO:0007669"/>
    <property type="project" value="UniProtKB-UniRule"/>
</dbReference>
<evidence type="ECO:0000256" key="3">
    <source>
        <dbReference type="ARBA" id="ARBA00022485"/>
    </source>
</evidence>
<dbReference type="GO" id="GO:0046872">
    <property type="term" value="F:metal ion binding"/>
    <property type="evidence" value="ECO:0007669"/>
    <property type="project" value="UniProtKB-KW"/>
</dbReference>
<organism evidence="17">
    <name type="scientific">Thermomicrobium roseum</name>
    <dbReference type="NCBI Taxonomy" id="500"/>
    <lineage>
        <taxon>Bacteria</taxon>
        <taxon>Pseudomonadati</taxon>
        <taxon>Thermomicrobiota</taxon>
        <taxon>Thermomicrobia</taxon>
        <taxon>Thermomicrobiales</taxon>
        <taxon>Thermomicrobiaceae</taxon>
        <taxon>Thermomicrobium</taxon>
    </lineage>
</organism>
<feature type="binding site" evidence="14">
    <location>
        <position position="135"/>
    </location>
    <ligand>
        <name>[4Fe-4S] cluster</name>
        <dbReference type="ChEBI" id="CHEBI:49883"/>
        <note>4Fe-4S-S-AdoMet</note>
    </ligand>
</feature>
<keyword evidence="4 14" id="KW-0963">Cytoplasm</keyword>
<dbReference type="GO" id="GO:0019843">
    <property type="term" value="F:rRNA binding"/>
    <property type="evidence" value="ECO:0007669"/>
    <property type="project" value="UniProtKB-UniRule"/>
</dbReference>
<dbReference type="InterPro" id="IPR058240">
    <property type="entry name" value="rSAM_sf"/>
</dbReference>
<dbReference type="SFLD" id="SFLDG01062">
    <property type="entry name" value="methyltransferase_(Class_A)"/>
    <property type="match status" value="1"/>
</dbReference>
<keyword evidence="3 14" id="KW-0004">4Fe-4S</keyword>
<gene>
    <name evidence="14 17" type="primary">rlmN</name>
    <name evidence="17" type="ORF">ENP47_02990</name>
</gene>
<evidence type="ECO:0000256" key="6">
    <source>
        <dbReference type="ARBA" id="ARBA00022603"/>
    </source>
</evidence>
<feature type="binding site" evidence="14">
    <location>
        <position position="138"/>
    </location>
    <ligand>
        <name>[4Fe-4S] cluster</name>
        <dbReference type="ChEBI" id="CHEBI:49883"/>
        <note>4Fe-4S-S-AdoMet</note>
    </ligand>
</feature>
<evidence type="ECO:0000256" key="15">
    <source>
        <dbReference type="SAM" id="MobiDB-lite"/>
    </source>
</evidence>
<comment type="subcellular location">
    <subcellularLocation>
        <location evidence="1 14">Cytoplasm</location>
    </subcellularLocation>
</comment>
<dbReference type="EC" id="2.1.1.192" evidence="14"/>
<evidence type="ECO:0000256" key="2">
    <source>
        <dbReference type="ARBA" id="ARBA00007544"/>
    </source>
</evidence>
<evidence type="ECO:0000256" key="1">
    <source>
        <dbReference type="ARBA" id="ARBA00004496"/>
    </source>
</evidence>
<dbReference type="SUPFAM" id="SSF102114">
    <property type="entry name" value="Radical SAM enzymes"/>
    <property type="match status" value="1"/>
</dbReference>
<keyword evidence="8 14" id="KW-0949">S-adenosyl-L-methionine</keyword>
<dbReference type="Gene3D" id="1.10.150.530">
    <property type="match status" value="1"/>
</dbReference>
<comment type="catalytic activity">
    <reaction evidence="14">
        <text>adenosine(37) in tRNA + 2 reduced [2Fe-2S]-[ferredoxin] + 2 S-adenosyl-L-methionine = 2-methyladenosine(37) in tRNA + 5'-deoxyadenosine + L-methionine + 2 oxidized [2Fe-2S]-[ferredoxin] + S-adenosyl-L-homocysteine</text>
        <dbReference type="Rhea" id="RHEA:43332"/>
        <dbReference type="Rhea" id="RHEA-COMP:10000"/>
        <dbReference type="Rhea" id="RHEA-COMP:10001"/>
        <dbReference type="Rhea" id="RHEA-COMP:10162"/>
        <dbReference type="Rhea" id="RHEA-COMP:10485"/>
        <dbReference type="ChEBI" id="CHEBI:17319"/>
        <dbReference type="ChEBI" id="CHEBI:33737"/>
        <dbReference type="ChEBI" id="CHEBI:33738"/>
        <dbReference type="ChEBI" id="CHEBI:57844"/>
        <dbReference type="ChEBI" id="CHEBI:57856"/>
        <dbReference type="ChEBI" id="CHEBI:59789"/>
        <dbReference type="ChEBI" id="CHEBI:74411"/>
        <dbReference type="ChEBI" id="CHEBI:74497"/>
        <dbReference type="EC" id="2.1.1.192"/>
    </reaction>
</comment>
<feature type="binding site" evidence="14">
    <location>
        <position position="213"/>
    </location>
    <ligand>
        <name>S-adenosyl-L-methionine</name>
        <dbReference type="ChEBI" id="CHEBI:59789"/>
    </ligand>
</feature>
<dbReference type="Gene3D" id="3.20.20.70">
    <property type="entry name" value="Aldolase class I"/>
    <property type="match status" value="1"/>
</dbReference>
<evidence type="ECO:0000313" key="17">
    <source>
        <dbReference type="EMBL" id="HEF64561.1"/>
    </source>
</evidence>
<sequence>MQTQRATERKRTEGRQRRARSRTLHDFTLRELEAWVEERGYPRYRARQLFHWAYQQLALDYDAMTVLPKAMRTELAGTLPISGLTEVRRRITDDGETVKFLFRTADDHFVETVLMFYPDRTTVCVSCQIGCAVGCSFCATGLGGLIRNLDAGEMVSQAVYAARLARERGRRLSNIVVMGMGEPFQNYDQVMRFVAIVNDRQGLGIGARHITLSTAGMVPFIDRLAEEPYQVKLAVSLHAPNDALRSQLVPLNRRWPIAELLEACRRYVAKTGRRVTFEYVLIEGVNDDERTAAELARRLRGLLCHVNLIPYNPTPAAPLFRRPAPEQIERFRAVLEHYGIPATVRYSRGVEIAAACGQLRAQEEARRGRRAGDLVAPRALQE</sequence>
<name>A0A7C2B6H7_THERO</name>
<keyword evidence="7 14" id="KW-0808">Transferase</keyword>
<dbReference type="EMBL" id="DSJL01000007">
    <property type="protein sequence ID" value="HEF64561.1"/>
    <property type="molecule type" value="Genomic_DNA"/>
</dbReference>
<feature type="region of interest" description="Disordered" evidence="15">
    <location>
        <begin position="1"/>
        <end position="20"/>
    </location>
</feature>
<dbReference type="FunFam" id="3.20.20.70:FF:000014">
    <property type="entry name" value="Probable dual-specificity RNA methyltransferase RlmN"/>
    <property type="match status" value="1"/>
</dbReference>
<evidence type="ECO:0000259" key="16">
    <source>
        <dbReference type="PROSITE" id="PS51918"/>
    </source>
</evidence>
<evidence type="ECO:0000256" key="14">
    <source>
        <dbReference type="HAMAP-Rule" id="MF_01849"/>
    </source>
</evidence>
<dbReference type="SFLD" id="SFLDF00275">
    <property type="entry name" value="adenosine_C2_methyltransferase"/>
    <property type="match status" value="1"/>
</dbReference>
<feature type="binding site" evidence="14">
    <location>
        <begin position="236"/>
        <end position="238"/>
    </location>
    <ligand>
        <name>S-adenosyl-L-methionine</name>
        <dbReference type="ChEBI" id="CHEBI:59789"/>
    </ligand>
</feature>
<dbReference type="Pfam" id="PF21016">
    <property type="entry name" value="RlmN_N"/>
    <property type="match status" value="1"/>
</dbReference>
<dbReference type="PIRSF" id="PIRSF006004">
    <property type="entry name" value="CHP00048"/>
    <property type="match status" value="1"/>
</dbReference>
<evidence type="ECO:0000256" key="9">
    <source>
        <dbReference type="ARBA" id="ARBA00022694"/>
    </source>
</evidence>
<dbReference type="SFLD" id="SFLDS00029">
    <property type="entry name" value="Radical_SAM"/>
    <property type="match status" value="1"/>
</dbReference>
<reference evidence="17" key="1">
    <citation type="journal article" date="2020" name="mSystems">
        <title>Genome- and Community-Level Interaction Insights into Carbon Utilization and Element Cycling Functions of Hydrothermarchaeota in Hydrothermal Sediment.</title>
        <authorList>
            <person name="Zhou Z."/>
            <person name="Liu Y."/>
            <person name="Xu W."/>
            <person name="Pan J."/>
            <person name="Luo Z.H."/>
            <person name="Li M."/>
        </authorList>
    </citation>
    <scope>NUCLEOTIDE SEQUENCE [LARGE SCALE GENOMIC DNA]</scope>
    <source>
        <strain evidence="17">SpSt-222</strain>
    </source>
</reference>
<keyword evidence="13 14" id="KW-1015">Disulfide bond</keyword>
<comment type="similarity">
    <text evidence="2 14">Belongs to the radical SAM superfamily. RlmN family.</text>
</comment>
<dbReference type="SMART" id="SM00729">
    <property type="entry name" value="Elp3"/>
    <property type="match status" value="1"/>
</dbReference>
<comment type="function">
    <text evidence="14">Specifically methylates position 2 of adenine 2503 in 23S rRNA and position 2 of adenine 37 in tRNAs.</text>
</comment>
<evidence type="ECO:0000256" key="10">
    <source>
        <dbReference type="ARBA" id="ARBA00022723"/>
    </source>
</evidence>
<evidence type="ECO:0000256" key="4">
    <source>
        <dbReference type="ARBA" id="ARBA00022490"/>
    </source>
</evidence>
<feature type="binding site" evidence="14">
    <location>
        <position position="312"/>
    </location>
    <ligand>
        <name>S-adenosyl-L-methionine</name>
        <dbReference type="ChEBI" id="CHEBI:59789"/>
    </ligand>
</feature>
<dbReference type="PROSITE" id="PS51918">
    <property type="entry name" value="RADICAL_SAM"/>
    <property type="match status" value="1"/>
</dbReference>
<comment type="miscellaneous">
    <text evidence="14">Reaction proceeds by a ping-pong mechanism involving intermediate methylation of a conserved cysteine residue.</text>
</comment>
<accession>A0A7C2B6H7</accession>
<dbReference type="GO" id="GO:0000049">
    <property type="term" value="F:tRNA binding"/>
    <property type="evidence" value="ECO:0007669"/>
    <property type="project" value="UniProtKB-UniRule"/>
</dbReference>
<keyword evidence="12 14" id="KW-0411">Iron-sulfur</keyword>
<dbReference type="GO" id="GO:0070040">
    <property type="term" value="F:rRNA (adenine(2503)-C2-)-methyltransferase activity"/>
    <property type="evidence" value="ECO:0007669"/>
    <property type="project" value="UniProtKB-UniRule"/>
</dbReference>
<feature type="active site" description="S-methylcysteine intermediate" evidence="14">
    <location>
        <position position="356"/>
    </location>
</feature>
<evidence type="ECO:0000256" key="13">
    <source>
        <dbReference type="ARBA" id="ARBA00023157"/>
    </source>
</evidence>
<dbReference type="InterPro" id="IPR027492">
    <property type="entry name" value="RNA_MTrfase_RlmN"/>
</dbReference>
<dbReference type="GO" id="GO:0005737">
    <property type="term" value="C:cytoplasm"/>
    <property type="evidence" value="ECO:0007669"/>
    <property type="project" value="UniProtKB-SubCell"/>
</dbReference>
<feature type="active site" description="Proton acceptor" evidence="14">
    <location>
        <position position="111"/>
    </location>
</feature>
<dbReference type="InterPro" id="IPR013785">
    <property type="entry name" value="Aldolase_TIM"/>
</dbReference>
<dbReference type="InterPro" id="IPR040072">
    <property type="entry name" value="Methyltransferase_A"/>
</dbReference>
<evidence type="ECO:0000256" key="12">
    <source>
        <dbReference type="ARBA" id="ARBA00023014"/>
    </source>
</evidence>
<dbReference type="Pfam" id="PF04055">
    <property type="entry name" value="Radical_SAM"/>
    <property type="match status" value="1"/>
</dbReference>
<evidence type="ECO:0000256" key="8">
    <source>
        <dbReference type="ARBA" id="ARBA00022691"/>
    </source>
</evidence>
<dbReference type="InterPro" id="IPR048641">
    <property type="entry name" value="RlmN_N"/>
</dbReference>
<keyword evidence="6 14" id="KW-0489">Methyltransferase</keyword>
<comment type="cofactor">
    <cofactor evidence="14">
        <name>[4Fe-4S] cluster</name>
        <dbReference type="ChEBI" id="CHEBI:49883"/>
    </cofactor>
    <text evidence="14">Binds 1 [4Fe-4S] cluster. The cluster is coordinated with 3 cysteines and an exchangeable S-adenosyl-L-methionine.</text>
</comment>
<dbReference type="HAMAP" id="MF_01849">
    <property type="entry name" value="RNA_methyltr_RlmN"/>
    <property type="match status" value="1"/>
</dbReference>